<dbReference type="Proteomes" id="UP000177925">
    <property type="component" value="Unassembled WGS sequence"/>
</dbReference>
<dbReference type="InterPro" id="IPR001633">
    <property type="entry name" value="EAL_dom"/>
</dbReference>
<dbReference type="PANTHER" id="PTHR33121:SF70">
    <property type="entry name" value="SIGNALING PROTEIN YKOW"/>
    <property type="match status" value="1"/>
</dbReference>
<dbReference type="InterPro" id="IPR035919">
    <property type="entry name" value="EAL_sf"/>
</dbReference>
<proteinExistence type="predicted"/>
<reference evidence="2 3" key="1">
    <citation type="journal article" date="2016" name="Nat. Commun.">
        <title>Thousands of microbial genomes shed light on interconnected biogeochemical processes in an aquifer system.</title>
        <authorList>
            <person name="Anantharaman K."/>
            <person name="Brown C.T."/>
            <person name="Hug L.A."/>
            <person name="Sharon I."/>
            <person name="Castelle C.J."/>
            <person name="Probst A.J."/>
            <person name="Thomas B.C."/>
            <person name="Singh A."/>
            <person name="Wilkins M.J."/>
            <person name="Karaoz U."/>
            <person name="Brodie E.L."/>
            <person name="Williams K.H."/>
            <person name="Hubbard S.S."/>
            <person name="Banfield J.F."/>
        </authorList>
    </citation>
    <scope>NUCLEOTIDE SEQUENCE [LARGE SCALE GENOMIC DNA]</scope>
</reference>
<feature type="domain" description="EAL" evidence="1">
    <location>
        <begin position="35"/>
        <end position="287"/>
    </location>
</feature>
<organism evidence="2 3">
    <name type="scientific">Candidatus Muproteobacteria bacterium RBG_16_64_11</name>
    <dbReference type="NCBI Taxonomy" id="1817758"/>
    <lineage>
        <taxon>Bacteria</taxon>
        <taxon>Pseudomonadati</taxon>
        <taxon>Pseudomonadota</taxon>
        <taxon>Candidatus Muproteobacteria</taxon>
    </lineage>
</organism>
<protein>
    <recommendedName>
        <fullName evidence="1">EAL domain-containing protein</fullName>
    </recommendedName>
</protein>
<dbReference type="STRING" id="1817758.A2150_07725"/>
<dbReference type="Pfam" id="PF00563">
    <property type="entry name" value="EAL"/>
    <property type="match status" value="1"/>
</dbReference>
<comment type="caution">
    <text evidence="2">The sequence shown here is derived from an EMBL/GenBank/DDBJ whole genome shotgun (WGS) entry which is preliminary data.</text>
</comment>
<dbReference type="SMART" id="SM00052">
    <property type="entry name" value="EAL"/>
    <property type="match status" value="1"/>
</dbReference>
<dbReference type="InterPro" id="IPR050706">
    <property type="entry name" value="Cyclic-di-GMP_PDE-like"/>
</dbReference>
<dbReference type="AlphaFoldDB" id="A0A1F6TDN6"/>
<dbReference type="GO" id="GO:0071111">
    <property type="term" value="F:cyclic-guanylate-specific phosphodiesterase activity"/>
    <property type="evidence" value="ECO:0007669"/>
    <property type="project" value="InterPro"/>
</dbReference>
<dbReference type="PROSITE" id="PS50883">
    <property type="entry name" value="EAL"/>
    <property type="match status" value="1"/>
</dbReference>
<accession>A0A1F6TDN6</accession>
<dbReference type="CDD" id="cd01948">
    <property type="entry name" value="EAL"/>
    <property type="match status" value="1"/>
</dbReference>
<evidence type="ECO:0000313" key="3">
    <source>
        <dbReference type="Proteomes" id="UP000177925"/>
    </source>
</evidence>
<evidence type="ECO:0000313" key="2">
    <source>
        <dbReference type="EMBL" id="OGI43175.1"/>
    </source>
</evidence>
<gene>
    <name evidence="2" type="ORF">A2150_07725</name>
</gene>
<dbReference type="Gene3D" id="3.20.20.450">
    <property type="entry name" value="EAL domain"/>
    <property type="match status" value="1"/>
</dbReference>
<evidence type="ECO:0000259" key="1">
    <source>
        <dbReference type="PROSITE" id="PS50883"/>
    </source>
</evidence>
<dbReference type="SUPFAM" id="SSF141868">
    <property type="entry name" value="EAL domain-like"/>
    <property type="match status" value="1"/>
</dbReference>
<dbReference type="PANTHER" id="PTHR33121">
    <property type="entry name" value="CYCLIC DI-GMP PHOSPHODIESTERASE PDEF"/>
    <property type="match status" value="1"/>
</dbReference>
<name>A0A1F6TDN6_9PROT</name>
<dbReference type="EMBL" id="MFSS01000066">
    <property type="protein sequence ID" value="OGI43175.1"/>
    <property type="molecule type" value="Genomic_DNA"/>
</dbReference>
<sequence length="292" mass="31900">MDGTLQATGPGGACVVESDDAALHPDYSPTASAGSSAAYNRLRRALDNQEFALHLQPIMDLSSSYIRGAEALVRWNDPNTGLVHPARFLPVLEESEMIVELGRWVLDAAQSLYALWLEDGLNPPRISVNVSANQLRHKSFMHDLRKAVDKTSVPGIDIEIAESAVMEHIEHNAGKLQAIRELGMGIAIDDFGTGYSSLSHLAKLPIHALKIDRAFIGNIADNPNDMTLVSTIISLAHALNLNVVAEGVETSVQSNLLRLLRCDMMQGYLFSRPLPPDEFKTLLHWPAQAIPN</sequence>